<dbReference type="Pfam" id="PF03372">
    <property type="entry name" value="Exo_endo_phos"/>
    <property type="match status" value="1"/>
</dbReference>
<dbReference type="InterPro" id="IPR048821">
    <property type="entry name" value="PDE12-like_N"/>
</dbReference>
<dbReference type="Proteomes" id="UP000593567">
    <property type="component" value="Unassembled WGS sequence"/>
</dbReference>
<dbReference type="SUPFAM" id="SSF56219">
    <property type="entry name" value="DNase I-like"/>
    <property type="match status" value="1"/>
</dbReference>
<dbReference type="Pfam" id="PF21171">
    <property type="entry name" value="PDE12-like_N"/>
    <property type="match status" value="1"/>
</dbReference>
<dbReference type="PANTHER" id="PTHR12121">
    <property type="entry name" value="CARBON CATABOLITE REPRESSOR PROTEIN 4"/>
    <property type="match status" value="1"/>
</dbReference>
<evidence type="ECO:0000256" key="1">
    <source>
        <dbReference type="SAM" id="MobiDB-lite"/>
    </source>
</evidence>
<organism evidence="4 5">
    <name type="scientific">Bugula neritina</name>
    <name type="common">Brown bryozoan</name>
    <name type="synonym">Sertularia neritina</name>
    <dbReference type="NCBI Taxonomy" id="10212"/>
    <lineage>
        <taxon>Eukaryota</taxon>
        <taxon>Metazoa</taxon>
        <taxon>Spiralia</taxon>
        <taxon>Lophotrochozoa</taxon>
        <taxon>Bryozoa</taxon>
        <taxon>Gymnolaemata</taxon>
        <taxon>Cheilostomatida</taxon>
        <taxon>Flustrina</taxon>
        <taxon>Buguloidea</taxon>
        <taxon>Bugulidae</taxon>
        <taxon>Bugula</taxon>
    </lineage>
</organism>
<dbReference type="InterPro" id="IPR005135">
    <property type="entry name" value="Endo/exonuclease/phosphatase"/>
</dbReference>
<dbReference type="EMBL" id="VXIV02000480">
    <property type="protein sequence ID" value="KAF6038036.1"/>
    <property type="molecule type" value="Genomic_DNA"/>
</dbReference>
<dbReference type="GO" id="GO:0005739">
    <property type="term" value="C:mitochondrion"/>
    <property type="evidence" value="ECO:0007669"/>
    <property type="project" value="TreeGrafter"/>
</dbReference>
<dbReference type="AlphaFoldDB" id="A0A7J7KKX2"/>
<dbReference type="GO" id="GO:0000175">
    <property type="term" value="F:3'-5'-RNA exonuclease activity"/>
    <property type="evidence" value="ECO:0007669"/>
    <property type="project" value="TreeGrafter"/>
</dbReference>
<dbReference type="OrthoDB" id="412787at2759"/>
<evidence type="ECO:0000259" key="3">
    <source>
        <dbReference type="Pfam" id="PF21171"/>
    </source>
</evidence>
<feature type="region of interest" description="Disordered" evidence="1">
    <location>
        <begin position="344"/>
        <end position="367"/>
    </location>
</feature>
<evidence type="ECO:0000313" key="5">
    <source>
        <dbReference type="Proteomes" id="UP000593567"/>
    </source>
</evidence>
<dbReference type="InterPro" id="IPR036691">
    <property type="entry name" value="Endo/exonu/phosph_ase_sf"/>
</dbReference>
<evidence type="ECO:0000259" key="2">
    <source>
        <dbReference type="Pfam" id="PF03372"/>
    </source>
</evidence>
<feature type="domain" description="Endonuclease/exonuclease/phosphatase" evidence="2">
    <location>
        <begin position="257"/>
        <end position="595"/>
    </location>
</feature>
<sequence>MATLHDMSDKQTVWIRHAEDDIRLQATFTYWKYLTPDDKTTISKQRLFTLNRLIDEPVGETFKRLKVNVAKHFYCQTKGGPRSRKTVEEINTDAANHVTVRLFDNTGLEINSSIPNSNAWVQGGKLEINEHHYYIEINPPAVKELEMPVNMLSGYFVRPKLSLEFADLNDCVFSWYRINGSSSEGILVGEEEVYTPTISDVGCQLKLVVLPKLKHRCGQSVEAVSKAYVTEGPKRDYLSERKQHISGWTSSQGFRVVTYNVLADVYTESEVSRTKLFSHCPASFIDYGYRKLLIAQELLEYKADIICLQELDKKHYDNYYQPVLSRYGYESSILLKKHQKVPPNVVAEDEESDCSGNKDTESENSDEQFVTVKEGSAIFFNKAKFREIGRHNLSIAESIDSDVLFADIMKQARTSNSITEKLLYHSGSSLQVTVLESVDDPTHRLCLCTIHLYFHPMAEAVRLIQTAVSLRHIQRIKGLYESQNHKVSTVFCGDFNSSPDRQTVQLILNRFIDQSDKVFSQDDVYKMFGLELRHTLQFSSASGFPQFTNYVPAFKECIDYIFYETEHICVEFVVPMPSEAQLGGGLPNENFPSDHIPLICDFSWK</sequence>
<accession>A0A7J7KKX2</accession>
<dbReference type="GO" id="GO:0000288">
    <property type="term" value="P:nuclear-transcribed mRNA catabolic process, deadenylation-dependent decay"/>
    <property type="evidence" value="ECO:0007669"/>
    <property type="project" value="TreeGrafter"/>
</dbReference>
<comment type="caution">
    <text evidence="4">The sequence shown here is derived from an EMBL/GenBank/DDBJ whole genome shotgun (WGS) entry which is preliminary data.</text>
</comment>
<dbReference type="InterPro" id="IPR050410">
    <property type="entry name" value="CCR4/nocturin_mRNA_transcr"/>
</dbReference>
<gene>
    <name evidence="4" type="ORF">EB796_003663</name>
</gene>
<reference evidence="4" key="1">
    <citation type="submission" date="2020-06" db="EMBL/GenBank/DDBJ databases">
        <title>Draft genome of Bugula neritina, a colonial animal packing powerful symbionts and potential medicines.</title>
        <authorList>
            <person name="Rayko M."/>
        </authorList>
    </citation>
    <scope>NUCLEOTIDE SEQUENCE [LARGE SCALE GENOMIC DNA]</scope>
    <source>
        <strain evidence="4">Kwan_BN1</strain>
    </source>
</reference>
<evidence type="ECO:0000313" key="4">
    <source>
        <dbReference type="EMBL" id="KAF6038036.1"/>
    </source>
</evidence>
<dbReference type="Gene3D" id="3.60.10.10">
    <property type="entry name" value="Endonuclease/exonuclease/phosphatase"/>
    <property type="match status" value="1"/>
</dbReference>
<dbReference type="PANTHER" id="PTHR12121:SF37">
    <property type="entry name" value="2',5'-PHOSPHODIESTERASE 12"/>
    <property type="match status" value="1"/>
</dbReference>
<protein>
    <submittedName>
        <fullName evidence="4">PDE12</fullName>
    </submittedName>
</protein>
<name>A0A7J7KKX2_BUGNE</name>
<proteinExistence type="predicted"/>
<keyword evidence="5" id="KW-1185">Reference proteome</keyword>
<feature type="domain" description="2',5'-phosphodiesterase 12-like N-terminal" evidence="3">
    <location>
        <begin position="139"/>
        <end position="227"/>
    </location>
</feature>